<proteinExistence type="predicted"/>
<dbReference type="PANTHER" id="PTHR36444:SF2">
    <property type="entry name" value="TRANSCRIPTIONAL REGULATOR PROTEIN YOBU-RELATED"/>
    <property type="match status" value="1"/>
</dbReference>
<feature type="domain" description="AraC effector-binding" evidence="1">
    <location>
        <begin position="1"/>
        <end position="160"/>
    </location>
</feature>
<comment type="caution">
    <text evidence="2">The sequence shown here is derived from an EMBL/GenBank/DDBJ whole genome shotgun (WGS) entry which is preliminary data.</text>
</comment>
<evidence type="ECO:0000313" key="3">
    <source>
        <dbReference type="Proteomes" id="UP000190188"/>
    </source>
</evidence>
<dbReference type="Pfam" id="PF14526">
    <property type="entry name" value="Cass2"/>
    <property type="match status" value="1"/>
</dbReference>
<keyword evidence="3" id="KW-1185">Reference proteome</keyword>
<dbReference type="OrthoDB" id="9801008at2"/>
<evidence type="ECO:0000313" key="2">
    <source>
        <dbReference type="EMBL" id="OPA73891.1"/>
    </source>
</evidence>
<dbReference type="RefSeq" id="WP_078502120.1">
    <property type="nucleotide sequence ID" value="NZ_MSZX01000013.1"/>
</dbReference>
<dbReference type="STRING" id="1324314.BVG16_25970"/>
<sequence length="160" mass="18286">MNQQFTHYPAIELVGISTRTTNAEETGPNGRLPKLWETYFQSNMQAQIKGDNAHLLYALYTDYESDASGAYTVLLGHEKGDGTAHSETEWVHATVPEAKYMVFTTKPGPVYEVVYETWQTIWAFFQDSSIKRAYTGDFELYRTQQFDPNHAVVEIYIAVQ</sequence>
<accession>A0A1T2X1X4</accession>
<dbReference type="Proteomes" id="UP000190188">
    <property type="component" value="Unassembled WGS sequence"/>
</dbReference>
<dbReference type="SUPFAM" id="SSF55136">
    <property type="entry name" value="Probable bacterial effector-binding domain"/>
    <property type="match status" value="1"/>
</dbReference>
<gene>
    <name evidence="2" type="ORF">BVG16_25970</name>
</gene>
<dbReference type="InterPro" id="IPR029441">
    <property type="entry name" value="Cass2"/>
</dbReference>
<dbReference type="InterPro" id="IPR011256">
    <property type="entry name" value="Reg_factor_effector_dom_sf"/>
</dbReference>
<dbReference type="AlphaFoldDB" id="A0A1T2X1X4"/>
<evidence type="ECO:0000259" key="1">
    <source>
        <dbReference type="SMART" id="SM00871"/>
    </source>
</evidence>
<dbReference type="Gene3D" id="3.20.80.10">
    <property type="entry name" value="Regulatory factor, effector binding domain"/>
    <property type="match status" value="1"/>
</dbReference>
<dbReference type="InterPro" id="IPR010499">
    <property type="entry name" value="AraC_E-bd"/>
</dbReference>
<dbReference type="InterPro" id="IPR053182">
    <property type="entry name" value="YobU-like_regulator"/>
</dbReference>
<dbReference type="PANTHER" id="PTHR36444">
    <property type="entry name" value="TRANSCRIPTIONAL REGULATOR PROTEIN YOBU-RELATED"/>
    <property type="match status" value="1"/>
</dbReference>
<dbReference type="EMBL" id="MSZX01000013">
    <property type="protein sequence ID" value="OPA73891.1"/>
    <property type="molecule type" value="Genomic_DNA"/>
</dbReference>
<organism evidence="2 3">
    <name type="scientific">Paenibacillus selenitireducens</name>
    <dbReference type="NCBI Taxonomy" id="1324314"/>
    <lineage>
        <taxon>Bacteria</taxon>
        <taxon>Bacillati</taxon>
        <taxon>Bacillota</taxon>
        <taxon>Bacilli</taxon>
        <taxon>Bacillales</taxon>
        <taxon>Paenibacillaceae</taxon>
        <taxon>Paenibacillus</taxon>
    </lineage>
</organism>
<dbReference type="SMART" id="SM00871">
    <property type="entry name" value="AraC_E_bind"/>
    <property type="match status" value="1"/>
</dbReference>
<protein>
    <submittedName>
        <fullName evidence="2">AraC family transcriptional regulator</fullName>
    </submittedName>
</protein>
<name>A0A1T2X1X4_9BACL</name>
<reference evidence="2 3" key="1">
    <citation type="submission" date="2017-01" db="EMBL/GenBank/DDBJ databases">
        <title>Genome analysis of Paenibacillus selenitrireducens ES3-24.</title>
        <authorList>
            <person name="Xu D."/>
            <person name="Yao R."/>
            <person name="Zheng S."/>
        </authorList>
    </citation>
    <scope>NUCLEOTIDE SEQUENCE [LARGE SCALE GENOMIC DNA]</scope>
    <source>
        <strain evidence="2 3">ES3-24</strain>
    </source>
</reference>